<comment type="caution">
    <text evidence="4">The sequence shown here is derived from an EMBL/GenBank/DDBJ whole genome shotgun (WGS) entry which is preliminary data.</text>
</comment>
<evidence type="ECO:0000313" key="4">
    <source>
        <dbReference type="EMBL" id="ODN42921.1"/>
    </source>
</evidence>
<dbReference type="PROSITE" id="PS51257">
    <property type="entry name" value="PROKAR_LIPOPROTEIN"/>
    <property type="match status" value="1"/>
</dbReference>
<dbReference type="EMBL" id="MDTU01000001">
    <property type="protein sequence ID" value="ODN42921.1"/>
    <property type="molecule type" value="Genomic_DNA"/>
</dbReference>
<accession>A0ABX3A5G7</accession>
<reference evidence="4 5" key="1">
    <citation type="submission" date="2016-08" db="EMBL/GenBank/DDBJ databases">
        <title>Draft genome sequence of Candidatus Piscirickettsia litoralis, from seawater.</title>
        <authorList>
            <person name="Wan X."/>
            <person name="Lee A.J."/>
            <person name="Hou S."/>
            <person name="Donachie S.P."/>
        </authorList>
    </citation>
    <scope>NUCLEOTIDE SEQUENCE [LARGE SCALE GENOMIC DNA]</scope>
    <source>
        <strain evidence="4 5">Y2</strain>
    </source>
</reference>
<gene>
    <name evidence="4" type="ORF">BGC07_08285</name>
</gene>
<dbReference type="NCBIfam" id="TIGR00666">
    <property type="entry name" value="PBP4"/>
    <property type="match status" value="1"/>
</dbReference>
<dbReference type="InterPro" id="IPR012338">
    <property type="entry name" value="Beta-lactam/transpept-like"/>
</dbReference>
<comment type="similarity">
    <text evidence="1">Belongs to the peptidase S13 family.</text>
</comment>
<keyword evidence="4" id="KW-0121">Carboxypeptidase</keyword>
<keyword evidence="2" id="KW-0378">Hydrolase</keyword>
<dbReference type="RefSeq" id="WP_069312717.1">
    <property type="nucleotide sequence ID" value="NZ_MDTU01000001.1"/>
</dbReference>
<dbReference type="Pfam" id="PF02113">
    <property type="entry name" value="Peptidase_S13"/>
    <property type="match status" value="1"/>
</dbReference>
<evidence type="ECO:0000313" key="5">
    <source>
        <dbReference type="Proteomes" id="UP000094329"/>
    </source>
</evidence>
<evidence type="ECO:0000256" key="3">
    <source>
        <dbReference type="SAM" id="SignalP"/>
    </source>
</evidence>
<dbReference type="PANTHER" id="PTHR30023:SF0">
    <property type="entry name" value="PENICILLIN-SENSITIVE CARBOXYPEPTIDASE A"/>
    <property type="match status" value="1"/>
</dbReference>
<proteinExistence type="inferred from homology"/>
<name>A0ABX3A5G7_9GAMM</name>
<feature type="chain" id="PRO_5046797150" evidence="3">
    <location>
        <begin position="25"/>
        <end position="472"/>
    </location>
</feature>
<dbReference type="Proteomes" id="UP000094329">
    <property type="component" value="Unassembled WGS sequence"/>
</dbReference>
<dbReference type="GO" id="GO:0004180">
    <property type="term" value="F:carboxypeptidase activity"/>
    <property type="evidence" value="ECO:0007669"/>
    <property type="project" value="UniProtKB-KW"/>
</dbReference>
<evidence type="ECO:0000256" key="1">
    <source>
        <dbReference type="ARBA" id="ARBA00006096"/>
    </source>
</evidence>
<evidence type="ECO:0000256" key="2">
    <source>
        <dbReference type="ARBA" id="ARBA00022801"/>
    </source>
</evidence>
<keyword evidence="3" id="KW-0732">Signal</keyword>
<dbReference type="PRINTS" id="PR00922">
    <property type="entry name" value="DADACBPTASE3"/>
</dbReference>
<sequence>MKKTLTVIAAVAVACSLSVSQIYATRLQSCLHDVLAPVTPTHHVGLYVQSLNDGKVQYDYHADQPFTPASTQKILVATAALLKLGPNYQFQTKMGYVKSQLKGHVLTGNVYFKFSGDPTLTRYDLRQMVAGLKRQGINQVNGKVILDHSIFRAPLRAPGWLVDNLQICYAAPISGVMIDQNCVHAVLSAERNQVKLSSDPDFKLISHLKVTPYGSPLCQLHLSFDKNNKLYAEGCLRRGREVYLALAVDNPVDYFKQLITEQAKQLGVHFRYGLRVVSGNYPKHLSAEFSHSSAKLRDIIHHMLKVSDNIDAEVLTKLLGYTVYHQAGSWDNGTRAIKRILKKIPDLNAKKLVIYDGSGLSRYNLLTPKELNAVLQFDARHFGLKSDFSNSLPVLSVDGTLAAYRLPANSADRVMAKTGSMMGVHNLVGYIKPYRGKTMSFAFMTNGVDEEHPLNYRQLEQKVLSCLGRFAG</sequence>
<dbReference type="SUPFAM" id="SSF56601">
    <property type="entry name" value="beta-lactamase/transpeptidase-like"/>
    <property type="match status" value="1"/>
</dbReference>
<protein>
    <submittedName>
        <fullName evidence="4">D-alanyl-D-alanine carboxypeptidase/D-alanyl-D-alanine-endopeptidase</fullName>
    </submittedName>
</protein>
<feature type="signal peptide" evidence="3">
    <location>
        <begin position="1"/>
        <end position="24"/>
    </location>
</feature>
<organism evidence="4 5">
    <name type="scientific">Piscirickettsia litoralis</name>
    <dbReference type="NCBI Taxonomy" id="1891921"/>
    <lineage>
        <taxon>Bacteria</taxon>
        <taxon>Pseudomonadati</taxon>
        <taxon>Pseudomonadota</taxon>
        <taxon>Gammaproteobacteria</taxon>
        <taxon>Thiotrichales</taxon>
        <taxon>Piscirickettsiaceae</taxon>
        <taxon>Piscirickettsia</taxon>
    </lineage>
</organism>
<dbReference type="InterPro" id="IPR000667">
    <property type="entry name" value="Peptidase_S13"/>
</dbReference>
<dbReference type="PANTHER" id="PTHR30023">
    <property type="entry name" value="D-ALANYL-D-ALANINE CARBOXYPEPTIDASE"/>
    <property type="match status" value="1"/>
</dbReference>
<keyword evidence="4" id="KW-0645">Protease</keyword>
<dbReference type="Gene3D" id="3.50.80.20">
    <property type="entry name" value="D-Ala-D-Ala carboxypeptidase C, peptidase S13"/>
    <property type="match status" value="1"/>
</dbReference>
<keyword evidence="5" id="KW-1185">Reference proteome</keyword>
<dbReference type="Gene3D" id="3.40.710.10">
    <property type="entry name" value="DD-peptidase/beta-lactamase superfamily"/>
    <property type="match status" value="2"/>
</dbReference>